<reference evidence="3" key="1">
    <citation type="submission" date="2016-10" db="EMBL/GenBank/DDBJ databases">
        <authorList>
            <person name="Varghese N."/>
            <person name="Submissions S."/>
        </authorList>
    </citation>
    <scope>NUCLEOTIDE SEQUENCE [LARGE SCALE GENOMIC DNA]</scope>
    <source>
        <strain evidence="3">BL36</strain>
    </source>
</reference>
<protein>
    <submittedName>
        <fullName evidence="2">Uncharacterized protein</fullName>
    </submittedName>
</protein>
<evidence type="ECO:0000256" key="1">
    <source>
        <dbReference type="SAM" id="SignalP"/>
    </source>
</evidence>
<proteinExistence type="predicted"/>
<accession>A0A1I4RGN6</accession>
<dbReference type="Proteomes" id="UP000199048">
    <property type="component" value="Unassembled WGS sequence"/>
</dbReference>
<evidence type="ECO:0000313" key="3">
    <source>
        <dbReference type="Proteomes" id="UP000199048"/>
    </source>
</evidence>
<dbReference type="OrthoDB" id="8005847at2"/>
<gene>
    <name evidence="2" type="ORF">SAMN05192568_103559</name>
</gene>
<keyword evidence="1" id="KW-0732">Signal</keyword>
<evidence type="ECO:0000313" key="2">
    <source>
        <dbReference type="EMBL" id="SFM51399.1"/>
    </source>
</evidence>
<dbReference type="AlphaFoldDB" id="A0A1I4RGN6"/>
<sequence length="102" mass="11151">MRALARAFLVLALALPAGAAWAQVQPNDPNAANASFALQSQIRTLNQQRVTDYNTLNQQFQRNVQFQPYAPYYGVHGGRRVGRHGIVRAPRGGLNTSVCIGC</sequence>
<dbReference type="EMBL" id="FOTK01000035">
    <property type="protein sequence ID" value="SFM51399.1"/>
    <property type="molecule type" value="Genomic_DNA"/>
</dbReference>
<organism evidence="2 3">
    <name type="scientific">Methylobacterium pseudosasicola</name>
    <dbReference type="NCBI Taxonomy" id="582667"/>
    <lineage>
        <taxon>Bacteria</taxon>
        <taxon>Pseudomonadati</taxon>
        <taxon>Pseudomonadota</taxon>
        <taxon>Alphaproteobacteria</taxon>
        <taxon>Hyphomicrobiales</taxon>
        <taxon>Methylobacteriaceae</taxon>
        <taxon>Methylobacterium</taxon>
    </lineage>
</organism>
<dbReference type="RefSeq" id="WP_092044995.1">
    <property type="nucleotide sequence ID" value="NZ_FOTK01000035.1"/>
</dbReference>
<name>A0A1I4RGN6_9HYPH</name>
<feature type="signal peptide" evidence="1">
    <location>
        <begin position="1"/>
        <end position="22"/>
    </location>
</feature>
<feature type="chain" id="PRO_5011653227" evidence="1">
    <location>
        <begin position="23"/>
        <end position="102"/>
    </location>
</feature>
<dbReference type="STRING" id="582667.SAMN05192568_103559"/>
<keyword evidence="3" id="KW-1185">Reference proteome</keyword>